<dbReference type="Proteomes" id="UP000288227">
    <property type="component" value="Unassembled WGS sequence"/>
</dbReference>
<accession>A0A401U6G2</accession>
<dbReference type="InterPro" id="IPR010287">
    <property type="entry name" value="DUF892_YciF-like"/>
</dbReference>
<evidence type="ECO:0000313" key="1">
    <source>
        <dbReference type="EMBL" id="GCC50386.1"/>
    </source>
</evidence>
<dbReference type="InterPro" id="IPR047114">
    <property type="entry name" value="YciF"/>
</dbReference>
<gene>
    <name evidence="1" type="ORF">SanaruYs_06010</name>
</gene>
<keyword evidence="2" id="KW-1185">Reference proteome</keyword>
<proteinExistence type="predicted"/>
<dbReference type="PANTHER" id="PTHR30565:SF9">
    <property type="entry name" value="PROTEIN YCIF"/>
    <property type="match status" value="1"/>
</dbReference>
<dbReference type="InterPro" id="IPR009078">
    <property type="entry name" value="Ferritin-like_SF"/>
</dbReference>
<dbReference type="Gene3D" id="1.20.1260.10">
    <property type="match status" value="1"/>
</dbReference>
<sequence length="173" mass="20220">MTRYMKNKISTLQDALAYQLQGLFFAEDEIRNELTTCIQQIRSIEVRNEIDHYVKTANEKLQKLERIFTYLMQESNPRKNDVVSKMIHETHHLLKLTSSAHLKDILMISCVQNINSYKTASYKSAYLFAVELELDTAIDLIQQILEWELATGKRLALLSIHEFNKLNESNKIQ</sequence>
<protein>
    <submittedName>
        <fullName evidence="1">Uncharacterized protein</fullName>
    </submittedName>
</protein>
<organism evidence="1 2">
    <name type="scientific">Chryseotalea sanaruensis</name>
    <dbReference type="NCBI Taxonomy" id="2482724"/>
    <lineage>
        <taxon>Bacteria</taxon>
        <taxon>Pseudomonadati</taxon>
        <taxon>Bacteroidota</taxon>
        <taxon>Cytophagia</taxon>
        <taxon>Cytophagales</taxon>
        <taxon>Chryseotaleaceae</taxon>
        <taxon>Chryseotalea</taxon>
    </lineage>
</organism>
<dbReference type="EMBL" id="BHXQ01000001">
    <property type="protein sequence ID" value="GCC50386.1"/>
    <property type="molecule type" value="Genomic_DNA"/>
</dbReference>
<dbReference type="Pfam" id="PF05974">
    <property type="entry name" value="DUF892"/>
    <property type="match status" value="1"/>
</dbReference>
<dbReference type="InterPro" id="IPR012347">
    <property type="entry name" value="Ferritin-like"/>
</dbReference>
<dbReference type="AlphaFoldDB" id="A0A401U6G2"/>
<dbReference type="SUPFAM" id="SSF47240">
    <property type="entry name" value="Ferritin-like"/>
    <property type="match status" value="1"/>
</dbReference>
<dbReference type="PANTHER" id="PTHR30565">
    <property type="entry name" value="PROTEIN YCIF"/>
    <property type="match status" value="1"/>
</dbReference>
<comment type="caution">
    <text evidence="1">The sequence shown here is derived from an EMBL/GenBank/DDBJ whole genome shotgun (WGS) entry which is preliminary data.</text>
</comment>
<reference evidence="1 2" key="1">
    <citation type="submission" date="2018-11" db="EMBL/GenBank/DDBJ databases">
        <title>Chryseotalea sanarue gen. nov., sp., nov., a member of the family Cytophagaceae, isolated from a brackish lake in Hamamatsu Japan.</title>
        <authorList>
            <person name="Maejima Y."/>
            <person name="Iino T."/>
            <person name="Muraguchi Y."/>
            <person name="Fukuda K."/>
            <person name="Ohkuma M."/>
            <person name="Moriuchi R."/>
            <person name="Dohra H."/>
            <person name="Kimbara K."/>
            <person name="Shintani M."/>
        </authorList>
    </citation>
    <scope>NUCLEOTIDE SEQUENCE [LARGE SCALE GENOMIC DNA]</scope>
    <source>
        <strain evidence="1 2">Ys</strain>
    </source>
</reference>
<evidence type="ECO:0000313" key="2">
    <source>
        <dbReference type="Proteomes" id="UP000288227"/>
    </source>
</evidence>
<name>A0A401U6G2_9BACT</name>